<keyword evidence="3" id="KW-1185">Reference proteome</keyword>
<dbReference type="EMBL" id="QJTF01000023">
    <property type="protein sequence ID" value="PYE86520.1"/>
    <property type="molecule type" value="Genomic_DNA"/>
</dbReference>
<evidence type="ECO:0000313" key="3">
    <source>
        <dbReference type="Proteomes" id="UP000247454"/>
    </source>
</evidence>
<dbReference type="Proteomes" id="UP000247454">
    <property type="component" value="Unassembled WGS sequence"/>
</dbReference>
<dbReference type="Pfam" id="PF06904">
    <property type="entry name" value="Extensin-like_C"/>
    <property type="match status" value="1"/>
</dbReference>
<protein>
    <recommendedName>
        <fullName evidence="1">Extensin-like C-terminal domain-containing protein</fullName>
    </recommendedName>
</protein>
<dbReference type="InterPro" id="IPR009683">
    <property type="entry name" value="Extensin-like_C"/>
</dbReference>
<feature type="domain" description="Extensin-like C-terminal" evidence="1">
    <location>
        <begin position="87"/>
        <end position="265"/>
    </location>
</feature>
<organism evidence="2 3">
    <name type="scientific">Phyllobacterium leguminum</name>
    <dbReference type="NCBI Taxonomy" id="314237"/>
    <lineage>
        <taxon>Bacteria</taxon>
        <taxon>Pseudomonadati</taxon>
        <taxon>Pseudomonadota</taxon>
        <taxon>Alphaproteobacteria</taxon>
        <taxon>Hyphomicrobiales</taxon>
        <taxon>Phyllobacteriaceae</taxon>
        <taxon>Phyllobacterium</taxon>
    </lineage>
</organism>
<dbReference type="AlphaFoldDB" id="A0A318SX57"/>
<proteinExistence type="predicted"/>
<name>A0A318SX57_9HYPH</name>
<comment type="caution">
    <text evidence="2">The sequence shown here is derived from an EMBL/GenBank/DDBJ whole genome shotgun (WGS) entry which is preliminary data.</text>
</comment>
<gene>
    <name evidence="2" type="ORF">C7477_12311</name>
</gene>
<accession>A0A318SX57</accession>
<evidence type="ECO:0000313" key="2">
    <source>
        <dbReference type="EMBL" id="PYE86520.1"/>
    </source>
</evidence>
<evidence type="ECO:0000259" key="1">
    <source>
        <dbReference type="Pfam" id="PF06904"/>
    </source>
</evidence>
<reference evidence="2 3" key="1">
    <citation type="submission" date="2018-06" db="EMBL/GenBank/DDBJ databases">
        <title>Genomic Encyclopedia of Type Strains, Phase III (KMG-III): the genomes of soil and plant-associated and newly described type strains.</title>
        <authorList>
            <person name="Whitman W."/>
        </authorList>
    </citation>
    <scope>NUCLEOTIDE SEQUENCE [LARGE SCALE GENOMIC DNA]</scope>
    <source>
        <strain evidence="2 3">ORS 1419</strain>
    </source>
</reference>
<sequence>MTDMSTALSLRLAHPRRLVALLAACTALLTASCSREIPRPESDVGMPLSASVETDIADNQDYGFQPRVENPVAAGENIYAQSSGEAACRLRLKRLGVVFSDLPPIDDGGSCRIDNPILVSGFAGGSISFKPAAKLNCAVTEAFARWVRGDLVPSTRLRYLSGVDTIYNAGGYSCRTMNHRRGAKMSEHSRGNAVDVTRIKLNNDKLVKVQKPGWFSFRQRGLLNSVRADACDYFTTVLGPGYNREHADHFHFDLMRRSSGYRACK</sequence>